<dbReference type="AlphaFoldDB" id="A0A9W8S5B1"/>
<comment type="similarity">
    <text evidence="1">Belongs to the short-chain dehydrogenases/reductases (SDR) family.</text>
</comment>
<dbReference type="InterPro" id="IPR002347">
    <property type="entry name" value="SDR_fam"/>
</dbReference>
<evidence type="ECO:0000256" key="2">
    <source>
        <dbReference type="ARBA" id="ARBA00023002"/>
    </source>
</evidence>
<dbReference type="PANTHER" id="PTHR45024">
    <property type="entry name" value="DEHYDROGENASES, SHORT CHAIN"/>
    <property type="match status" value="1"/>
</dbReference>
<protein>
    <submittedName>
        <fullName evidence="3">Bifunctional hydroxyacyl-CoA dehydrogenase/enoyl-CoA hydratase fox2</fullName>
    </submittedName>
</protein>
<reference evidence="3" key="1">
    <citation type="submission" date="2022-09" db="EMBL/GenBank/DDBJ databases">
        <title>Fusarium specimens isolated from Avocado Roots.</title>
        <authorList>
            <person name="Stajich J."/>
            <person name="Roper C."/>
            <person name="Heimlech-Rivalta G."/>
        </authorList>
    </citation>
    <scope>NUCLEOTIDE SEQUENCE</scope>
    <source>
        <strain evidence="3">CF00136</strain>
    </source>
</reference>
<sequence length="168" mass="18154">MARQAAGDQELRVRSSKVHDTLYLYKTPHQTHIRCSKPFIQHNPQKPTSSFTSLDSNVSETPLRFDGRIAIITGSSRGLGHEYALLLSRLSAAVVINSTIASTAESTVKEITNSGGKTVAHVGSIADRSVTNVMVKTAVDNLDRIDIIINNAGGADAVDFDQTYDSQL</sequence>
<name>A0A9W8S5B1_9HYPO</name>
<dbReference type="OrthoDB" id="47007at2759"/>
<dbReference type="SUPFAM" id="SSF51735">
    <property type="entry name" value="NAD(P)-binding Rossmann-fold domains"/>
    <property type="match status" value="1"/>
</dbReference>
<dbReference type="InterPro" id="IPR036291">
    <property type="entry name" value="NAD(P)-bd_dom_sf"/>
</dbReference>
<dbReference type="Pfam" id="PF00106">
    <property type="entry name" value="adh_short"/>
    <property type="match status" value="1"/>
</dbReference>
<organism evidence="3 4">
    <name type="scientific">Fusarium torreyae</name>
    <dbReference type="NCBI Taxonomy" id="1237075"/>
    <lineage>
        <taxon>Eukaryota</taxon>
        <taxon>Fungi</taxon>
        <taxon>Dikarya</taxon>
        <taxon>Ascomycota</taxon>
        <taxon>Pezizomycotina</taxon>
        <taxon>Sordariomycetes</taxon>
        <taxon>Hypocreomycetidae</taxon>
        <taxon>Hypocreales</taxon>
        <taxon>Nectriaceae</taxon>
        <taxon>Fusarium</taxon>
    </lineage>
</organism>
<gene>
    <name evidence="3" type="primary">FOX2_2</name>
    <name evidence="3" type="ORF">NW762_005513</name>
</gene>
<proteinExistence type="inferred from homology"/>
<comment type="caution">
    <text evidence="3">The sequence shown here is derived from an EMBL/GenBank/DDBJ whole genome shotgun (WGS) entry which is preliminary data.</text>
</comment>
<dbReference type="InterPro" id="IPR051687">
    <property type="entry name" value="Peroxisomal_Beta-Oxidation"/>
</dbReference>
<evidence type="ECO:0000256" key="1">
    <source>
        <dbReference type="ARBA" id="ARBA00006484"/>
    </source>
</evidence>
<dbReference type="PRINTS" id="PR00081">
    <property type="entry name" value="GDHRDH"/>
</dbReference>
<dbReference type="EMBL" id="JAOQAZ010000008">
    <property type="protein sequence ID" value="KAJ4264317.1"/>
    <property type="molecule type" value="Genomic_DNA"/>
</dbReference>
<evidence type="ECO:0000313" key="3">
    <source>
        <dbReference type="EMBL" id="KAJ4264317.1"/>
    </source>
</evidence>
<dbReference type="Proteomes" id="UP001152049">
    <property type="component" value="Unassembled WGS sequence"/>
</dbReference>
<accession>A0A9W8S5B1</accession>
<dbReference type="PANTHER" id="PTHR45024:SF2">
    <property type="entry name" value="SCP2 DOMAIN-CONTAINING PROTEIN"/>
    <property type="match status" value="1"/>
</dbReference>
<keyword evidence="2" id="KW-0560">Oxidoreductase</keyword>
<keyword evidence="4" id="KW-1185">Reference proteome</keyword>
<evidence type="ECO:0000313" key="4">
    <source>
        <dbReference type="Proteomes" id="UP001152049"/>
    </source>
</evidence>
<dbReference type="Gene3D" id="3.40.50.720">
    <property type="entry name" value="NAD(P)-binding Rossmann-like Domain"/>
    <property type="match status" value="1"/>
</dbReference>
<dbReference type="GO" id="GO:0016491">
    <property type="term" value="F:oxidoreductase activity"/>
    <property type="evidence" value="ECO:0007669"/>
    <property type="project" value="UniProtKB-KW"/>
</dbReference>